<protein>
    <submittedName>
        <fullName evidence="2">Sugar phosphate isomerase/epimerase</fullName>
    </submittedName>
</protein>
<keyword evidence="3" id="KW-1185">Reference proteome</keyword>
<evidence type="ECO:0000313" key="3">
    <source>
        <dbReference type="Proteomes" id="UP000295632"/>
    </source>
</evidence>
<dbReference type="GO" id="GO:0016853">
    <property type="term" value="F:isomerase activity"/>
    <property type="evidence" value="ECO:0007669"/>
    <property type="project" value="UniProtKB-KW"/>
</dbReference>
<dbReference type="OrthoDB" id="9779184at2"/>
<dbReference type="AlphaFoldDB" id="A0A4R6UGA0"/>
<keyword evidence="2" id="KW-0413">Isomerase</keyword>
<organism evidence="2 3">
    <name type="scientific">Aureibacillus halotolerans</name>
    <dbReference type="NCBI Taxonomy" id="1508390"/>
    <lineage>
        <taxon>Bacteria</taxon>
        <taxon>Bacillati</taxon>
        <taxon>Bacillota</taxon>
        <taxon>Bacilli</taxon>
        <taxon>Bacillales</taxon>
        <taxon>Bacillaceae</taxon>
        <taxon>Aureibacillus</taxon>
    </lineage>
</organism>
<dbReference type="Pfam" id="PF01261">
    <property type="entry name" value="AP_endonuc_2"/>
    <property type="match status" value="1"/>
</dbReference>
<reference evidence="2 3" key="1">
    <citation type="submission" date="2019-03" db="EMBL/GenBank/DDBJ databases">
        <title>Genomic Encyclopedia of Type Strains, Phase IV (KMG-IV): sequencing the most valuable type-strain genomes for metagenomic binning, comparative biology and taxonomic classification.</title>
        <authorList>
            <person name="Goeker M."/>
        </authorList>
    </citation>
    <scope>NUCLEOTIDE SEQUENCE [LARGE SCALE GENOMIC DNA]</scope>
    <source>
        <strain evidence="2 3">DSM 28697</strain>
    </source>
</reference>
<accession>A0A4R6UGA0</accession>
<evidence type="ECO:0000259" key="1">
    <source>
        <dbReference type="Pfam" id="PF01261"/>
    </source>
</evidence>
<dbReference type="SUPFAM" id="SSF51658">
    <property type="entry name" value="Xylose isomerase-like"/>
    <property type="match status" value="1"/>
</dbReference>
<proteinExistence type="predicted"/>
<gene>
    <name evidence="2" type="ORF">EV213_102195</name>
</gene>
<evidence type="ECO:0000313" key="2">
    <source>
        <dbReference type="EMBL" id="TDQ42164.1"/>
    </source>
</evidence>
<dbReference type="RefSeq" id="WP_133579050.1">
    <property type="nucleotide sequence ID" value="NZ_SNYJ01000002.1"/>
</dbReference>
<comment type="caution">
    <text evidence="2">The sequence shown here is derived from an EMBL/GenBank/DDBJ whole genome shotgun (WGS) entry which is preliminary data.</text>
</comment>
<sequence length="292" mass="32857">MNFDIGMRISPNIRELGYEKMAEWAASVGIDVIDLPDLNEEIKAALDQAGVKPGSIDGKYLLGPSPFLGSDEGKISEALKELDESFARFSANGASVIFMCLMPPNNSQTRKESFAHFENSFYKVTELAEKHNVYLAMEGYPGSAPAYPTLGCTPETMRAMFKAAPSKHFGLNYDPSHLVRLGIDHLRVLEEFSDRIVYCHGKDTELLPEEQYLHGHLPATFGSSYDFSEGSWRYTIPGEGIIQWDRIAVRLEKAGYKRAVSIELEDHRYWGTLENEQQGIVKARNHLARYLK</sequence>
<dbReference type="InterPro" id="IPR036237">
    <property type="entry name" value="Xyl_isomerase-like_sf"/>
</dbReference>
<dbReference type="EMBL" id="SNYJ01000002">
    <property type="protein sequence ID" value="TDQ42164.1"/>
    <property type="molecule type" value="Genomic_DNA"/>
</dbReference>
<dbReference type="InterPro" id="IPR050312">
    <property type="entry name" value="IolE/XylAMocC-like"/>
</dbReference>
<dbReference type="InterPro" id="IPR013022">
    <property type="entry name" value="Xyl_isomerase-like_TIM-brl"/>
</dbReference>
<dbReference type="PANTHER" id="PTHR12110">
    <property type="entry name" value="HYDROXYPYRUVATE ISOMERASE"/>
    <property type="match status" value="1"/>
</dbReference>
<dbReference type="Proteomes" id="UP000295632">
    <property type="component" value="Unassembled WGS sequence"/>
</dbReference>
<feature type="domain" description="Xylose isomerase-like TIM barrel" evidence="1">
    <location>
        <begin position="14"/>
        <end position="288"/>
    </location>
</feature>
<dbReference type="PANTHER" id="PTHR12110:SF21">
    <property type="entry name" value="XYLOSE ISOMERASE-LIKE TIM BARREL DOMAIN-CONTAINING PROTEIN"/>
    <property type="match status" value="1"/>
</dbReference>
<name>A0A4R6UGA0_9BACI</name>
<dbReference type="Gene3D" id="3.20.20.150">
    <property type="entry name" value="Divalent-metal-dependent TIM barrel enzymes"/>
    <property type="match status" value="1"/>
</dbReference>